<evidence type="ECO:0000313" key="6">
    <source>
        <dbReference type="Proteomes" id="UP000236723"/>
    </source>
</evidence>
<name>A0A1H6E264_9ACTN</name>
<dbReference type="PROSITE" id="PS51898">
    <property type="entry name" value="TYR_RECOMBINASE"/>
    <property type="match status" value="1"/>
</dbReference>
<evidence type="ECO:0000256" key="2">
    <source>
        <dbReference type="ARBA" id="ARBA00023125"/>
    </source>
</evidence>
<dbReference type="PANTHER" id="PTHR30349:SF64">
    <property type="entry name" value="PROPHAGE INTEGRASE INTD-RELATED"/>
    <property type="match status" value="1"/>
</dbReference>
<evidence type="ECO:0000313" key="5">
    <source>
        <dbReference type="EMBL" id="SEG91005.1"/>
    </source>
</evidence>
<gene>
    <name evidence="5" type="ORF">SAMN04489712_12812</name>
</gene>
<dbReference type="AlphaFoldDB" id="A0A1H6E264"/>
<dbReference type="GO" id="GO:0015074">
    <property type="term" value="P:DNA integration"/>
    <property type="evidence" value="ECO:0007669"/>
    <property type="project" value="InterPro"/>
</dbReference>
<dbReference type="Proteomes" id="UP000236723">
    <property type="component" value="Unassembled WGS sequence"/>
</dbReference>
<evidence type="ECO:0000256" key="3">
    <source>
        <dbReference type="ARBA" id="ARBA00023172"/>
    </source>
</evidence>
<proteinExistence type="inferred from homology"/>
<dbReference type="RefSeq" id="WP_200827684.1">
    <property type="nucleotide sequence ID" value="NZ_FNVO01000028.1"/>
</dbReference>
<dbReference type="InterPro" id="IPR011010">
    <property type="entry name" value="DNA_brk_join_enz"/>
</dbReference>
<comment type="similarity">
    <text evidence="1">Belongs to the 'phage' integrase family.</text>
</comment>
<keyword evidence="3" id="KW-0233">DNA recombination</keyword>
<dbReference type="SUPFAM" id="SSF56349">
    <property type="entry name" value="DNA breaking-rejoining enzymes"/>
    <property type="match status" value="1"/>
</dbReference>
<keyword evidence="6" id="KW-1185">Reference proteome</keyword>
<dbReference type="GO" id="GO:0006310">
    <property type="term" value="P:DNA recombination"/>
    <property type="evidence" value="ECO:0007669"/>
    <property type="project" value="UniProtKB-KW"/>
</dbReference>
<dbReference type="InterPro" id="IPR002104">
    <property type="entry name" value="Integrase_catalytic"/>
</dbReference>
<sequence length="466" mass="52216">MNNITYDVRIYKTEVYRGKNVTTYTVRWKTGPKPWKQPFRNKAQADSFQAELRAAARKGEAFDITTGRPVAWGRAGKDVSWYAFCVSYVDMKWKGASAKHRANTAWALVTVMPAMLATERGKPVDKRVRSALRRWAFNTKNRGECPEDAAAVLKWVERSTKPVSALADPKVMRAVLDTAATRLDGKPAAPSTVQRNRAILHHACEYAVELGLLDSNPVKTTKWKAPKGSSEVDRRSVVNHRQARRLLEAVGAQEPSGPRLVAFFAVIYYAGLRPEEAVNLRRDNVILPLLVLNEETGQVEKPADGWGELRFCTAAPEVGAEWTDDGARREHRRLKGRGQGEWRRVPVPPPLTRILRRHLTDIGTGPGGRLFWGVRGGELPTITYRRAWDKARRTTLSEAEYASPLARRVYDLRHACVSTWLNGGVPAPQVAEWAGHSVEVLLRVYAKCIDGQDETAKRRIEAALRG</sequence>
<evidence type="ECO:0000256" key="1">
    <source>
        <dbReference type="ARBA" id="ARBA00008857"/>
    </source>
</evidence>
<dbReference type="InterPro" id="IPR010998">
    <property type="entry name" value="Integrase_recombinase_N"/>
</dbReference>
<dbReference type="InterPro" id="IPR050090">
    <property type="entry name" value="Tyrosine_recombinase_XerCD"/>
</dbReference>
<dbReference type="InterPro" id="IPR013762">
    <property type="entry name" value="Integrase-like_cat_sf"/>
</dbReference>
<dbReference type="GO" id="GO:0003677">
    <property type="term" value="F:DNA binding"/>
    <property type="evidence" value="ECO:0007669"/>
    <property type="project" value="UniProtKB-KW"/>
</dbReference>
<feature type="domain" description="Tyr recombinase" evidence="4">
    <location>
        <begin position="233"/>
        <end position="459"/>
    </location>
</feature>
<reference evidence="6" key="1">
    <citation type="submission" date="2016-10" db="EMBL/GenBank/DDBJ databases">
        <authorList>
            <person name="Varghese N."/>
            <person name="Submissions S."/>
        </authorList>
    </citation>
    <scope>NUCLEOTIDE SEQUENCE [LARGE SCALE GENOMIC DNA]</scope>
    <source>
        <strain evidence="6">DSM 43163</strain>
    </source>
</reference>
<organism evidence="5 6">
    <name type="scientific">Thermomonospora echinospora</name>
    <dbReference type="NCBI Taxonomy" id="1992"/>
    <lineage>
        <taxon>Bacteria</taxon>
        <taxon>Bacillati</taxon>
        <taxon>Actinomycetota</taxon>
        <taxon>Actinomycetes</taxon>
        <taxon>Streptosporangiales</taxon>
        <taxon>Thermomonosporaceae</taxon>
        <taxon>Thermomonospora</taxon>
    </lineage>
</organism>
<dbReference type="Gene3D" id="1.10.150.130">
    <property type="match status" value="1"/>
</dbReference>
<accession>A0A1H6E264</accession>
<keyword evidence="2" id="KW-0238">DNA-binding</keyword>
<dbReference type="PANTHER" id="PTHR30349">
    <property type="entry name" value="PHAGE INTEGRASE-RELATED"/>
    <property type="match status" value="1"/>
</dbReference>
<protein>
    <submittedName>
        <fullName evidence="5">Site-specific recombinase XerD</fullName>
    </submittedName>
</protein>
<dbReference type="Gene3D" id="1.10.443.10">
    <property type="entry name" value="Intergrase catalytic core"/>
    <property type="match status" value="1"/>
</dbReference>
<dbReference type="EMBL" id="FNVO01000028">
    <property type="protein sequence ID" value="SEG91005.1"/>
    <property type="molecule type" value="Genomic_DNA"/>
</dbReference>
<evidence type="ECO:0000259" key="4">
    <source>
        <dbReference type="PROSITE" id="PS51898"/>
    </source>
</evidence>